<dbReference type="EMBL" id="LVYD01000050">
    <property type="protein sequence ID" value="OQP62507.1"/>
    <property type="molecule type" value="Genomic_DNA"/>
</dbReference>
<dbReference type="RefSeq" id="WP_081148924.1">
    <property type="nucleotide sequence ID" value="NZ_LVYD01000050.1"/>
</dbReference>
<accession>A0A1V9FVZ8</accession>
<keyword evidence="2" id="KW-1185">Reference proteome</keyword>
<reference evidence="1 2" key="1">
    <citation type="submission" date="2016-03" db="EMBL/GenBank/DDBJ databases">
        <title>Niastella vici sp. nov., isolated from farmland soil.</title>
        <authorList>
            <person name="Chen L."/>
            <person name="Wang D."/>
            <person name="Yang S."/>
            <person name="Wang G."/>
        </authorList>
    </citation>
    <scope>NUCLEOTIDE SEQUENCE [LARGE SCALE GENOMIC DNA]</scope>
    <source>
        <strain evidence="1 2">DJ57</strain>
    </source>
</reference>
<dbReference type="OrthoDB" id="799347at2"/>
<organism evidence="1 2">
    <name type="scientific">Niastella vici</name>
    <dbReference type="NCBI Taxonomy" id="1703345"/>
    <lineage>
        <taxon>Bacteria</taxon>
        <taxon>Pseudomonadati</taxon>
        <taxon>Bacteroidota</taxon>
        <taxon>Chitinophagia</taxon>
        <taxon>Chitinophagales</taxon>
        <taxon>Chitinophagaceae</taxon>
        <taxon>Niastella</taxon>
    </lineage>
</organism>
<proteinExistence type="predicted"/>
<evidence type="ECO:0000313" key="2">
    <source>
        <dbReference type="Proteomes" id="UP000192796"/>
    </source>
</evidence>
<evidence type="ECO:0000313" key="1">
    <source>
        <dbReference type="EMBL" id="OQP62507.1"/>
    </source>
</evidence>
<gene>
    <name evidence="1" type="ORF">A3860_27840</name>
</gene>
<dbReference type="Proteomes" id="UP000192796">
    <property type="component" value="Unassembled WGS sequence"/>
</dbReference>
<sequence>MTTVALRQKLHKFIDSIEEKKVKAIYTLFENEIEQSEVEYSDEFKAELDKRVEYYLNGGKTVSATEMKKRIRAIRQKQVK</sequence>
<dbReference type="AlphaFoldDB" id="A0A1V9FVZ8"/>
<protein>
    <submittedName>
        <fullName evidence="1">Uncharacterized protein</fullName>
    </submittedName>
</protein>
<dbReference type="STRING" id="1703345.A3860_27840"/>
<comment type="caution">
    <text evidence="1">The sequence shown here is derived from an EMBL/GenBank/DDBJ whole genome shotgun (WGS) entry which is preliminary data.</text>
</comment>
<name>A0A1V9FVZ8_9BACT</name>